<evidence type="ECO:0000313" key="2">
    <source>
        <dbReference type="Proteomes" id="UP000198226"/>
    </source>
</evidence>
<dbReference type="Proteomes" id="UP000198226">
    <property type="component" value="Chromosome I"/>
</dbReference>
<reference evidence="2" key="1">
    <citation type="submission" date="2016-06" db="EMBL/GenBank/DDBJ databases">
        <authorList>
            <person name="Varghese N."/>
            <person name="Submissions Spin"/>
        </authorList>
    </citation>
    <scope>NUCLEOTIDE SEQUENCE [LARGE SCALE GENOMIC DNA]</scope>
    <source>
        <strain evidence="2">DSM 44983</strain>
    </source>
</reference>
<dbReference type="RefSeq" id="WP_067315813.1">
    <property type="nucleotide sequence ID" value="NZ_LRMV01000338.1"/>
</dbReference>
<evidence type="ECO:0000313" key="1">
    <source>
        <dbReference type="EMBL" id="SCG71398.1"/>
    </source>
</evidence>
<dbReference type="EMBL" id="LT607752">
    <property type="protein sequence ID" value="SCG71398.1"/>
    <property type="molecule type" value="Genomic_DNA"/>
</dbReference>
<sequence>MFGMRKKSGDSELDAAVRELAEADTVAFGGVGFAGTLLPVTEAYRRVAEALVQRPRQAREQVDWLLRHGSPAGRAYAATLLEGVGRAAGRDAWAALRDDDGEFTTFDGCLMGTTTLGGYAADRLAARPPDRDTE</sequence>
<organism evidence="1 2">
    <name type="scientific">Micromonospora rifamycinica</name>
    <dbReference type="NCBI Taxonomy" id="291594"/>
    <lineage>
        <taxon>Bacteria</taxon>
        <taxon>Bacillati</taxon>
        <taxon>Actinomycetota</taxon>
        <taxon>Actinomycetes</taxon>
        <taxon>Micromonosporales</taxon>
        <taxon>Micromonosporaceae</taxon>
        <taxon>Micromonospora</taxon>
    </lineage>
</organism>
<protein>
    <submittedName>
        <fullName evidence="1">Uncharacterized protein</fullName>
    </submittedName>
</protein>
<accession>A0A109IF09</accession>
<name>A0A109IF09_9ACTN</name>
<dbReference type="AlphaFoldDB" id="A0A109IF09"/>
<keyword evidence="2" id="KW-1185">Reference proteome</keyword>
<gene>
    <name evidence="1" type="ORF">GA0070623_3591</name>
</gene>
<proteinExistence type="predicted"/>
<dbReference type="OrthoDB" id="3637000at2"/>